<evidence type="ECO:0000313" key="1">
    <source>
        <dbReference type="EMBL" id="SHK53167.1"/>
    </source>
</evidence>
<evidence type="ECO:0000313" key="2">
    <source>
        <dbReference type="Proteomes" id="UP000183982"/>
    </source>
</evidence>
<dbReference type="AlphaFoldDB" id="A0A1M6T855"/>
<protein>
    <submittedName>
        <fullName evidence="1">Uncharacterized protein</fullName>
    </submittedName>
</protein>
<name>A0A1M6T855_9RHOB</name>
<keyword evidence="2" id="KW-1185">Reference proteome</keyword>
<organism evidence="1 2">
    <name type="scientific">Shimia gijangensis</name>
    <dbReference type="NCBI Taxonomy" id="1470563"/>
    <lineage>
        <taxon>Bacteria</taxon>
        <taxon>Pseudomonadati</taxon>
        <taxon>Pseudomonadota</taxon>
        <taxon>Alphaproteobacteria</taxon>
        <taxon>Rhodobacterales</taxon>
        <taxon>Roseobacteraceae</taxon>
    </lineage>
</organism>
<gene>
    <name evidence="1" type="ORF">SAMN05444000_13618</name>
</gene>
<accession>A0A1M6T855</accession>
<reference evidence="2" key="1">
    <citation type="submission" date="2016-11" db="EMBL/GenBank/DDBJ databases">
        <authorList>
            <person name="Varghese N."/>
            <person name="Submissions S."/>
        </authorList>
    </citation>
    <scope>NUCLEOTIDE SEQUENCE [LARGE SCALE GENOMIC DNA]</scope>
    <source>
        <strain evidence="2">DSM 100564</strain>
    </source>
</reference>
<proteinExistence type="predicted"/>
<dbReference type="EMBL" id="FQZQ01000036">
    <property type="protein sequence ID" value="SHK53167.1"/>
    <property type="molecule type" value="Genomic_DNA"/>
</dbReference>
<sequence length="64" mass="6786">MQSGRSVHEAYIPSAAGNTASTQVSNGVLWDYDFSTIGMDCMDGMDGPIKKGGCPQVELDSTRT</sequence>
<dbReference type="Proteomes" id="UP000183982">
    <property type="component" value="Unassembled WGS sequence"/>
</dbReference>